<dbReference type="OrthoDB" id="2882462at2"/>
<gene>
    <name evidence="1" type="ORF">CR194_10415</name>
</gene>
<protein>
    <recommendedName>
        <fullName evidence="3">Lipoprotein</fullName>
    </recommendedName>
</protein>
<dbReference type="RefSeq" id="WP_110609600.1">
    <property type="nucleotide sequence ID" value="NZ_PDOD01000002.1"/>
</dbReference>
<evidence type="ECO:0000313" key="1">
    <source>
        <dbReference type="EMBL" id="PYZ93568.1"/>
    </source>
</evidence>
<dbReference type="AlphaFoldDB" id="A0A323TF14"/>
<reference evidence="1 2" key="1">
    <citation type="submission" date="2017-10" db="EMBL/GenBank/DDBJ databases">
        <title>Bacillus sp. nov., a halophilic bacterium isolated from a Keqin Lake.</title>
        <authorList>
            <person name="Wang H."/>
        </authorList>
    </citation>
    <scope>NUCLEOTIDE SEQUENCE [LARGE SCALE GENOMIC DNA]</scope>
    <source>
        <strain evidence="1 2">KQ-12</strain>
    </source>
</reference>
<accession>A0A323TF14</accession>
<name>A0A323TF14_9BACI</name>
<proteinExistence type="predicted"/>
<dbReference type="Proteomes" id="UP000248214">
    <property type="component" value="Unassembled WGS sequence"/>
</dbReference>
<comment type="caution">
    <text evidence="1">The sequence shown here is derived from an EMBL/GenBank/DDBJ whole genome shotgun (WGS) entry which is preliminary data.</text>
</comment>
<dbReference type="EMBL" id="PDOD01000002">
    <property type="protein sequence ID" value="PYZ93568.1"/>
    <property type="molecule type" value="Genomic_DNA"/>
</dbReference>
<organism evidence="1 2">
    <name type="scientific">Salipaludibacillus keqinensis</name>
    <dbReference type="NCBI Taxonomy" id="2045207"/>
    <lineage>
        <taxon>Bacteria</taxon>
        <taxon>Bacillati</taxon>
        <taxon>Bacillota</taxon>
        <taxon>Bacilli</taxon>
        <taxon>Bacillales</taxon>
        <taxon>Bacillaceae</taxon>
    </lineage>
</organism>
<keyword evidence="2" id="KW-1185">Reference proteome</keyword>
<evidence type="ECO:0000313" key="2">
    <source>
        <dbReference type="Proteomes" id="UP000248214"/>
    </source>
</evidence>
<dbReference type="PROSITE" id="PS51257">
    <property type="entry name" value="PROKAR_LIPOPROTEIN"/>
    <property type="match status" value="1"/>
</dbReference>
<evidence type="ECO:0008006" key="3">
    <source>
        <dbReference type="Google" id="ProtNLM"/>
    </source>
</evidence>
<sequence length="258" mass="29980">MRLLLIVITMALLLSGCLMERSSDSNTSTSTTFPETTEISKTPLTMALESVNYTDTYGEFMFILEHTDESPISSDDYQFQWPKYVADDQDVIYEIKSVDFSHSEVNGRTLENHELSITLHITPPPSDSNRDQYIHIPLYIVPSLFEEGYPFLLTEDSLDRLEVGDLVLENIFLEEKTLSFEMSDQENLSYLFTRLQENQRIYPLFSRIEPDEHSFHVLLEFAQPVSLPTRLMIERTEANLPEWRFSFFLPMDESDTSE</sequence>